<evidence type="ECO:0000313" key="2">
    <source>
        <dbReference type="EMBL" id="KAK5619308.1"/>
    </source>
</evidence>
<proteinExistence type="predicted"/>
<reference evidence="2 3" key="1">
    <citation type="submission" date="2021-06" db="EMBL/GenBank/DDBJ databases">
        <authorList>
            <person name="Palmer J.M."/>
        </authorList>
    </citation>
    <scope>NUCLEOTIDE SEQUENCE [LARGE SCALE GENOMIC DNA]</scope>
    <source>
        <strain evidence="2 3">MEX-2019</strain>
        <tissue evidence="2">Muscle</tissue>
    </source>
</reference>
<dbReference type="EMBL" id="JAHHUM010000581">
    <property type="protein sequence ID" value="KAK5619308.1"/>
    <property type="molecule type" value="Genomic_DNA"/>
</dbReference>
<feature type="compositionally biased region" description="Polar residues" evidence="1">
    <location>
        <begin position="153"/>
        <end position="169"/>
    </location>
</feature>
<protein>
    <submittedName>
        <fullName evidence="2">Uncharacterized protein</fullName>
    </submittedName>
</protein>
<dbReference type="Proteomes" id="UP001311232">
    <property type="component" value="Unassembled WGS sequence"/>
</dbReference>
<evidence type="ECO:0000256" key="1">
    <source>
        <dbReference type="SAM" id="MobiDB-lite"/>
    </source>
</evidence>
<gene>
    <name evidence="2" type="ORF">CRENBAI_015535</name>
</gene>
<organism evidence="2 3">
    <name type="scientific">Crenichthys baileyi</name>
    <name type="common">White River springfish</name>
    <dbReference type="NCBI Taxonomy" id="28760"/>
    <lineage>
        <taxon>Eukaryota</taxon>
        <taxon>Metazoa</taxon>
        <taxon>Chordata</taxon>
        <taxon>Craniata</taxon>
        <taxon>Vertebrata</taxon>
        <taxon>Euteleostomi</taxon>
        <taxon>Actinopterygii</taxon>
        <taxon>Neopterygii</taxon>
        <taxon>Teleostei</taxon>
        <taxon>Neoteleostei</taxon>
        <taxon>Acanthomorphata</taxon>
        <taxon>Ovalentaria</taxon>
        <taxon>Atherinomorphae</taxon>
        <taxon>Cyprinodontiformes</taxon>
        <taxon>Goodeidae</taxon>
        <taxon>Crenichthys</taxon>
    </lineage>
</organism>
<keyword evidence="3" id="KW-1185">Reference proteome</keyword>
<feature type="compositionally biased region" description="Polar residues" evidence="1">
    <location>
        <begin position="118"/>
        <end position="128"/>
    </location>
</feature>
<feature type="region of interest" description="Disordered" evidence="1">
    <location>
        <begin position="118"/>
        <end position="183"/>
    </location>
</feature>
<name>A0AAV9SDZ5_9TELE</name>
<dbReference type="AlphaFoldDB" id="A0AAV9SDZ5"/>
<accession>A0AAV9SDZ5</accession>
<sequence>MPPRPSLSSSPAQVSLATPDELEERFGLFVCQLWRFRRSIHLSPSPELVEILREMEDDYEKAMRVFYSCASSFLPHLQSTAAEPPSCLQSAAAKLASCLQSAADGPALMFSANATEGQPNISVHTTEGQPDASGHTTEGLPNASAPSSEDLPNISTSAFKGQPEISASASEGPPNVSAPASEGLSDISAPVLQSYNMGVQVDPPRTHIQAFSDVGVQLDLPRPCLQIHIEGSPCAYAILPCPKVGSRLQGLVIFFPNVHVILQSLIEGS</sequence>
<comment type="caution">
    <text evidence="2">The sequence shown here is derived from an EMBL/GenBank/DDBJ whole genome shotgun (WGS) entry which is preliminary data.</text>
</comment>
<evidence type="ECO:0000313" key="3">
    <source>
        <dbReference type="Proteomes" id="UP001311232"/>
    </source>
</evidence>